<dbReference type="InterPro" id="IPR002195">
    <property type="entry name" value="Dihydroorotase_CS"/>
</dbReference>
<dbReference type="PANTHER" id="PTHR43668">
    <property type="entry name" value="ALLANTOINASE"/>
    <property type="match status" value="1"/>
</dbReference>
<dbReference type="EMBL" id="BARW01026606">
    <property type="protein sequence ID" value="GAJ07299.1"/>
    <property type="molecule type" value="Genomic_DNA"/>
</dbReference>
<keyword evidence="2" id="KW-0378">Hydrolase</keyword>
<protein>
    <recommendedName>
        <fullName evidence="4">Amidohydrolase-related domain-containing protein</fullName>
    </recommendedName>
</protein>
<proteinExistence type="predicted"/>
<dbReference type="PANTHER" id="PTHR43668:SF2">
    <property type="entry name" value="ALLANTOINASE"/>
    <property type="match status" value="1"/>
</dbReference>
<evidence type="ECO:0008006" key="4">
    <source>
        <dbReference type="Google" id="ProtNLM"/>
    </source>
</evidence>
<evidence type="ECO:0000256" key="2">
    <source>
        <dbReference type="ARBA" id="ARBA00022801"/>
    </source>
</evidence>
<gene>
    <name evidence="3" type="ORF">S12H4_43362</name>
</gene>
<evidence type="ECO:0000313" key="3">
    <source>
        <dbReference type="EMBL" id="GAJ07299.1"/>
    </source>
</evidence>
<dbReference type="GO" id="GO:0005737">
    <property type="term" value="C:cytoplasm"/>
    <property type="evidence" value="ECO:0007669"/>
    <property type="project" value="TreeGrafter"/>
</dbReference>
<evidence type="ECO:0000256" key="1">
    <source>
        <dbReference type="ARBA" id="ARBA00022723"/>
    </source>
</evidence>
<reference evidence="3" key="1">
    <citation type="journal article" date="2014" name="Front. Microbiol.">
        <title>High frequency of phylogenetically diverse reductive dehalogenase-homologous genes in deep subseafloor sedimentary metagenomes.</title>
        <authorList>
            <person name="Kawai M."/>
            <person name="Futagami T."/>
            <person name="Toyoda A."/>
            <person name="Takaki Y."/>
            <person name="Nishi S."/>
            <person name="Hori S."/>
            <person name="Arai W."/>
            <person name="Tsubouchi T."/>
            <person name="Morono Y."/>
            <person name="Uchiyama I."/>
            <person name="Ito T."/>
            <person name="Fujiyama A."/>
            <person name="Inagaki F."/>
            <person name="Takami H."/>
        </authorList>
    </citation>
    <scope>NUCLEOTIDE SEQUENCE</scope>
    <source>
        <strain evidence="3">Expedition CK06-06</strain>
    </source>
</reference>
<keyword evidence="1" id="KW-0479">Metal-binding</keyword>
<name>X1TPW5_9ZZZZ</name>
<comment type="caution">
    <text evidence="3">The sequence shown here is derived from an EMBL/GenBank/DDBJ whole genome shotgun (WGS) entry which is preliminary data.</text>
</comment>
<dbReference type="Gene3D" id="3.20.20.140">
    <property type="entry name" value="Metal-dependent hydrolases"/>
    <property type="match status" value="1"/>
</dbReference>
<dbReference type="GO" id="GO:0046872">
    <property type="term" value="F:metal ion binding"/>
    <property type="evidence" value="ECO:0007669"/>
    <property type="project" value="UniProtKB-KW"/>
</dbReference>
<organism evidence="3">
    <name type="scientific">marine sediment metagenome</name>
    <dbReference type="NCBI Taxonomy" id="412755"/>
    <lineage>
        <taxon>unclassified sequences</taxon>
        <taxon>metagenomes</taxon>
        <taxon>ecological metagenomes</taxon>
    </lineage>
</organism>
<dbReference type="InterPro" id="IPR032466">
    <property type="entry name" value="Metal_Hydrolase"/>
</dbReference>
<dbReference type="PROSITE" id="PS00483">
    <property type="entry name" value="DIHYDROOROTASE_2"/>
    <property type="match status" value="1"/>
</dbReference>
<dbReference type="SUPFAM" id="SSF51556">
    <property type="entry name" value="Metallo-dependent hydrolases"/>
    <property type="match status" value="1"/>
</dbReference>
<dbReference type="GO" id="GO:0006145">
    <property type="term" value="P:purine nucleobase catabolic process"/>
    <property type="evidence" value="ECO:0007669"/>
    <property type="project" value="TreeGrafter"/>
</dbReference>
<dbReference type="GO" id="GO:0004038">
    <property type="term" value="F:allantoinase activity"/>
    <property type="evidence" value="ECO:0007669"/>
    <property type="project" value="TreeGrafter"/>
</dbReference>
<dbReference type="InterPro" id="IPR050138">
    <property type="entry name" value="DHOase/Allantoinase_Hydrolase"/>
</dbReference>
<accession>X1TPW5</accession>
<dbReference type="AlphaFoldDB" id="X1TPW5"/>
<sequence length="242" mass="28044">MEEQKMVYEVLSRNGYEEILAVHCGRVDLMKPELWNPKNPITHCYARPIEAKLESIKDQVKFALNTNFKGKIHFFHVSSPEEVRYISDVKKYLMHGEVSGVKVSCEVTPHHLFLFDELMNEKEGILLKVNPALRPRETANGLLECLKKEEIDTIGTDHAPHEREEKLKPHYLSGIPGLDLWPRVVRRLRKEGFSKKQISAFTFDNQIKLYGLEGIIKKSDNSGDEELNEYPHLRPEGLLKWI</sequence>